<dbReference type="GO" id="GO:0046872">
    <property type="term" value="F:metal ion binding"/>
    <property type="evidence" value="ECO:0007669"/>
    <property type="project" value="UniProtKB-KW"/>
</dbReference>
<dbReference type="NCBIfam" id="NF004019">
    <property type="entry name" value="PRK05481.1"/>
    <property type="match status" value="1"/>
</dbReference>
<feature type="binding site" evidence="9">
    <location>
        <position position="54"/>
    </location>
    <ligand>
        <name>[4Fe-4S] cluster</name>
        <dbReference type="ChEBI" id="CHEBI:49883"/>
        <label>1</label>
    </ligand>
</feature>
<dbReference type="GO" id="GO:0016992">
    <property type="term" value="F:lipoate synthase activity"/>
    <property type="evidence" value="ECO:0007669"/>
    <property type="project" value="UniProtKB-UniRule"/>
</dbReference>
<proteinExistence type="inferred from homology"/>
<evidence type="ECO:0000313" key="12">
    <source>
        <dbReference type="Proteomes" id="UP000245125"/>
    </source>
</evidence>
<dbReference type="CDD" id="cd01335">
    <property type="entry name" value="Radical_SAM"/>
    <property type="match status" value="1"/>
</dbReference>
<evidence type="ECO:0000256" key="1">
    <source>
        <dbReference type="ARBA" id="ARBA00022485"/>
    </source>
</evidence>
<dbReference type="SFLD" id="SFLDS00029">
    <property type="entry name" value="Radical_SAM"/>
    <property type="match status" value="1"/>
</dbReference>
<evidence type="ECO:0000256" key="4">
    <source>
        <dbReference type="ARBA" id="ARBA00022691"/>
    </source>
</evidence>
<dbReference type="SFLD" id="SFLDG01058">
    <property type="entry name" value="lipoyl_synthase_like"/>
    <property type="match status" value="1"/>
</dbReference>
<feature type="binding site" evidence="9">
    <location>
        <position position="80"/>
    </location>
    <ligand>
        <name>[4Fe-4S] cluster</name>
        <dbReference type="ChEBI" id="CHEBI:49883"/>
        <label>2</label>
        <note>4Fe-4S-S-AdoMet</note>
    </ligand>
</feature>
<evidence type="ECO:0000256" key="3">
    <source>
        <dbReference type="ARBA" id="ARBA00022679"/>
    </source>
</evidence>
<organism evidence="11 12">
    <name type="scientific">Candidatus Sulfobium mesophilum</name>
    <dbReference type="NCBI Taxonomy" id="2016548"/>
    <lineage>
        <taxon>Bacteria</taxon>
        <taxon>Pseudomonadati</taxon>
        <taxon>Nitrospirota</taxon>
        <taxon>Nitrospiria</taxon>
        <taxon>Nitrospirales</taxon>
        <taxon>Nitrospiraceae</taxon>
        <taxon>Candidatus Sulfobium</taxon>
    </lineage>
</organism>
<comment type="cofactor">
    <cofactor evidence="9">
        <name>[4Fe-4S] cluster</name>
        <dbReference type="ChEBI" id="CHEBI:49883"/>
    </cofactor>
    <text evidence="9">Binds 2 [4Fe-4S] clusters per subunit. One cluster is coordinated with 3 cysteines and an exchangeable S-adenosyl-L-methionine.</text>
</comment>
<sequence length="306" mass="34012">MRQAFDFLLPDLTKSCNLFIFISMRLPDWIRTQCRADRHETKLILRKHGITTVCEEARCPNSWECFSKPTATFLILGPKCTRNCGFCSVSSSVPGPPDENEPDNVAHAAEEIGLKYVVITSVTRDDLPDGGAGHFARTISAVRRRLPAVRIEVLTPDFQGDFGALRTVLDAGPDVFNHNVETVERLYPIVRPQAVFRRSLSVLKHAKTTAPDTITKSGFMLGLGESQTEVLELLRELRAAGCDVVTIGQYLRPTRNNLPVVEYIHPDFFEYLRLKALEMGFSYVASGPLVRSSMNAAEMFGPAPGL</sequence>
<dbReference type="SMART" id="SM00729">
    <property type="entry name" value="Elp3"/>
    <property type="match status" value="1"/>
</dbReference>
<dbReference type="Gene3D" id="3.20.20.70">
    <property type="entry name" value="Aldolase class I"/>
    <property type="match status" value="1"/>
</dbReference>
<dbReference type="PANTHER" id="PTHR10949:SF0">
    <property type="entry name" value="LIPOYL SYNTHASE, MITOCHONDRIAL"/>
    <property type="match status" value="1"/>
</dbReference>
<feature type="binding site" evidence="9">
    <location>
        <position position="84"/>
    </location>
    <ligand>
        <name>[4Fe-4S] cluster</name>
        <dbReference type="ChEBI" id="CHEBI:49883"/>
        <label>2</label>
        <note>4Fe-4S-S-AdoMet</note>
    </ligand>
</feature>
<reference evidence="12" key="1">
    <citation type="submission" date="2018-03" db="EMBL/GenBank/DDBJ databases">
        <authorList>
            <person name="Zecchin S."/>
        </authorList>
    </citation>
    <scope>NUCLEOTIDE SEQUENCE [LARGE SCALE GENOMIC DNA]</scope>
</reference>
<evidence type="ECO:0000259" key="10">
    <source>
        <dbReference type="PROSITE" id="PS51918"/>
    </source>
</evidence>
<feature type="binding site" evidence="9">
    <location>
        <position position="65"/>
    </location>
    <ligand>
        <name>[4Fe-4S] cluster</name>
        <dbReference type="ChEBI" id="CHEBI:49883"/>
        <label>1</label>
    </ligand>
</feature>
<dbReference type="GO" id="GO:0005737">
    <property type="term" value="C:cytoplasm"/>
    <property type="evidence" value="ECO:0007669"/>
    <property type="project" value="UniProtKB-SubCell"/>
</dbReference>
<comment type="subcellular location">
    <subcellularLocation>
        <location evidence="9">Cytoplasm</location>
    </subcellularLocation>
</comment>
<keyword evidence="6 9" id="KW-0408">Iron</keyword>
<comment type="catalytic activity">
    <reaction evidence="8 9">
        <text>[[Fe-S] cluster scaffold protein carrying a second [4Fe-4S](2+) cluster] + N(6)-octanoyl-L-lysyl-[protein] + 2 oxidized [2Fe-2S]-[ferredoxin] + 2 S-adenosyl-L-methionine + 4 H(+) = [[Fe-S] cluster scaffold protein] + N(6)-[(R)-dihydrolipoyl]-L-lysyl-[protein] + 4 Fe(3+) + 2 hydrogen sulfide + 2 5'-deoxyadenosine + 2 L-methionine + 2 reduced [2Fe-2S]-[ferredoxin]</text>
        <dbReference type="Rhea" id="RHEA:16585"/>
        <dbReference type="Rhea" id="RHEA-COMP:9928"/>
        <dbReference type="Rhea" id="RHEA-COMP:10000"/>
        <dbReference type="Rhea" id="RHEA-COMP:10001"/>
        <dbReference type="Rhea" id="RHEA-COMP:10475"/>
        <dbReference type="Rhea" id="RHEA-COMP:14568"/>
        <dbReference type="Rhea" id="RHEA-COMP:14569"/>
        <dbReference type="ChEBI" id="CHEBI:15378"/>
        <dbReference type="ChEBI" id="CHEBI:17319"/>
        <dbReference type="ChEBI" id="CHEBI:29034"/>
        <dbReference type="ChEBI" id="CHEBI:29919"/>
        <dbReference type="ChEBI" id="CHEBI:33722"/>
        <dbReference type="ChEBI" id="CHEBI:33737"/>
        <dbReference type="ChEBI" id="CHEBI:33738"/>
        <dbReference type="ChEBI" id="CHEBI:57844"/>
        <dbReference type="ChEBI" id="CHEBI:59789"/>
        <dbReference type="ChEBI" id="CHEBI:78809"/>
        <dbReference type="ChEBI" id="CHEBI:83100"/>
        <dbReference type="EC" id="2.8.1.8"/>
    </reaction>
</comment>
<dbReference type="UniPathway" id="UPA00538">
    <property type="reaction ID" value="UER00593"/>
</dbReference>
<dbReference type="FunFam" id="3.20.20.70:FF:000186">
    <property type="entry name" value="Lipoyl synthase"/>
    <property type="match status" value="1"/>
</dbReference>
<dbReference type="SFLD" id="SFLDF00271">
    <property type="entry name" value="lipoyl_synthase"/>
    <property type="match status" value="1"/>
</dbReference>
<dbReference type="InterPro" id="IPR058240">
    <property type="entry name" value="rSAM_sf"/>
</dbReference>
<dbReference type="GO" id="GO:0009249">
    <property type="term" value="P:protein lipoylation"/>
    <property type="evidence" value="ECO:0007669"/>
    <property type="project" value="UniProtKB-UniRule"/>
</dbReference>
<name>A0A2U3QEE4_9BACT</name>
<keyword evidence="7 9" id="KW-0411">Iron-sulfur</keyword>
<keyword evidence="12" id="KW-1185">Reference proteome</keyword>
<dbReference type="Proteomes" id="UP000245125">
    <property type="component" value="Unassembled WGS sequence"/>
</dbReference>
<accession>A0A2U3QEE4</accession>
<dbReference type="HAMAP" id="MF_00206">
    <property type="entry name" value="Lipoyl_synth"/>
    <property type="match status" value="1"/>
</dbReference>
<dbReference type="InterPro" id="IPR006638">
    <property type="entry name" value="Elp3/MiaA/NifB-like_rSAM"/>
</dbReference>
<keyword evidence="3 9" id="KW-0808">Transferase</keyword>
<evidence type="ECO:0000256" key="9">
    <source>
        <dbReference type="HAMAP-Rule" id="MF_00206"/>
    </source>
</evidence>
<evidence type="ECO:0000256" key="5">
    <source>
        <dbReference type="ARBA" id="ARBA00022723"/>
    </source>
</evidence>
<evidence type="ECO:0000256" key="8">
    <source>
        <dbReference type="ARBA" id="ARBA00047326"/>
    </source>
</evidence>
<keyword evidence="4 9" id="KW-0949">S-adenosyl-L-methionine</keyword>
<dbReference type="PIRSF" id="PIRSF005963">
    <property type="entry name" value="Lipoyl_synth"/>
    <property type="match status" value="1"/>
</dbReference>
<dbReference type="InterPro" id="IPR013785">
    <property type="entry name" value="Aldolase_TIM"/>
</dbReference>
<dbReference type="NCBIfam" id="NF009544">
    <property type="entry name" value="PRK12928.1"/>
    <property type="match status" value="1"/>
</dbReference>
<feature type="binding site" evidence="9">
    <location>
        <position position="59"/>
    </location>
    <ligand>
        <name>[4Fe-4S] cluster</name>
        <dbReference type="ChEBI" id="CHEBI:49883"/>
        <label>1</label>
    </ligand>
</feature>
<comment type="function">
    <text evidence="9">Catalyzes the radical-mediated insertion of two sulfur atoms into the C-6 and C-8 positions of the octanoyl moiety bound to the lipoyl domains of lipoate-dependent enzymes, thereby converting the octanoylated domains into lipoylated derivatives.</text>
</comment>
<keyword evidence="2 9" id="KW-0963">Cytoplasm</keyword>
<comment type="similarity">
    <text evidence="9">Belongs to the radical SAM superfamily. Lipoyl synthase family.</text>
</comment>
<dbReference type="EMBL" id="OUUY01000024">
    <property type="protein sequence ID" value="SPP99802.1"/>
    <property type="molecule type" value="Genomic_DNA"/>
</dbReference>
<gene>
    <name evidence="9 11" type="primary">lipA</name>
    <name evidence="11" type="ORF">NBG4_120009</name>
</gene>
<feature type="binding site" evidence="9">
    <location>
        <position position="293"/>
    </location>
    <ligand>
        <name>[4Fe-4S] cluster</name>
        <dbReference type="ChEBI" id="CHEBI:49883"/>
        <label>1</label>
    </ligand>
</feature>
<feature type="binding site" evidence="9">
    <location>
        <position position="87"/>
    </location>
    <ligand>
        <name>[4Fe-4S] cluster</name>
        <dbReference type="ChEBI" id="CHEBI:49883"/>
        <label>2</label>
        <note>4Fe-4S-S-AdoMet</note>
    </ligand>
</feature>
<dbReference type="SUPFAM" id="SSF102114">
    <property type="entry name" value="Radical SAM enzymes"/>
    <property type="match status" value="1"/>
</dbReference>
<dbReference type="Pfam" id="PF04055">
    <property type="entry name" value="Radical_SAM"/>
    <property type="match status" value="1"/>
</dbReference>
<dbReference type="GO" id="GO:0051539">
    <property type="term" value="F:4 iron, 4 sulfur cluster binding"/>
    <property type="evidence" value="ECO:0007669"/>
    <property type="project" value="UniProtKB-UniRule"/>
</dbReference>
<dbReference type="InterPro" id="IPR007197">
    <property type="entry name" value="rSAM"/>
</dbReference>
<dbReference type="PROSITE" id="PS51918">
    <property type="entry name" value="RADICAL_SAM"/>
    <property type="match status" value="1"/>
</dbReference>
<evidence type="ECO:0000256" key="7">
    <source>
        <dbReference type="ARBA" id="ARBA00023014"/>
    </source>
</evidence>
<dbReference type="PANTHER" id="PTHR10949">
    <property type="entry name" value="LIPOYL SYNTHASE"/>
    <property type="match status" value="1"/>
</dbReference>
<evidence type="ECO:0000256" key="2">
    <source>
        <dbReference type="ARBA" id="ARBA00022490"/>
    </source>
</evidence>
<comment type="pathway">
    <text evidence="9">Protein modification; protein lipoylation via endogenous pathway; protein N(6)-(lipoyl)lysine from octanoyl-[acyl-carrier-protein]: step 2/2.</text>
</comment>
<protein>
    <recommendedName>
        <fullName evidence="9">Lipoyl synthase</fullName>
        <ecNumber evidence="9">2.8.1.8</ecNumber>
    </recommendedName>
    <alternativeName>
        <fullName evidence="9">Lip-syn</fullName>
        <shortName evidence="9">LS</shortName>
    </alternativeName>
    <alternativeName>
        <fullName evidence="9">Lipoate synthase</fullName>
    </alternativeName>
    <alternativeName>
        <fullName evidence="9">Lipoic acid synthase</fullName>
    </alternativeName>
    <alternativeName>
        <fullName evidence="9">Sulfur insertion protein LipA</fullName>
    </alternativeName>
</protein>
<dbReference type="AlphaFoldDB" id="A0A2U3QEE4"/>
<evidence type="ECO:0000256" key="6">
    <source>
        <dbReference type="ARBA" id="ARBA00023004"/>
    </source>
</evidence>
<keyword evidence="1 9" id="KW-0004">4Fe-4S</keyword>
<feature type="domain" description="Radical SAM core" evidence="10">
    <location>
        <begin position="66"/>
        <end position="282"/>
    </location>
</feature>
<evidence type="ECO:0000313" key="11">
    <source>
        <dbReference type="EMBL" id="SPP99802.1"/>
    </source>
</evidence>
<dbReference type="InterPro" id="IPR003698">
    <property type="entry name" value="Lipoyl_synth"/>
</dbReference>
<dbReference type="NCBIfam" id="TIGR00510">
    <property type="entry name" value="lipA"/>
    <property type="match status" value="1"/>
</dbReference>
<keyword evidence="5 9" id="KW-0479">Metal-binding</keyword>
<dbReference type="EC" id="2.8.1.8" evidence="9"/>